<keyword evidence="13" id="KW-0548">Nucleotidyltransferase</keyword>
<dbReference type="GO" id="GO:0006508">
    <property type="term" value="P:proteolysis"/>
    <property type="evidence" value="ECO:0007669"/>
    <property type="project" value="UniProtKB-KW"/>
</dbReference>
<evidence type="ECO:0000256" key="12">
    <source>
        <dbReference type="ARBA" id="ARBA00022918"/>
    </source>
</evidence>
<keyword evidence="10" id="KW-0460">Magnesium</keyword>
<evidence type="ECO:0000256" key="5">
    <source>
        <dbReference type="ARBA" id="ARBA00022723"/>
    </source>
</evidence>
<keyword evidence="8" id="KW-0378">Hydrolase</keyword>
<dbReference type="GO" id="GO:0046983">
    <property type="term" value="F:protein dimerization activity"/>
    <property type="evidence" value="ECO:0007669"/>
    <property type="project" value="InterPro"/>
</dbReference>
<reference evidence="19" key="1">
    <citation type="submission" date="2021-12" db="EMBL/GenBank/DDBJ databases">
        <title>Prjna785345.</title>
        <authorList>
            <person name="Rujirawat T."/>
            <person name="Krajaejun T."/>
        </authorList>
    </citation>
    <scope>NUCLEOTIDE SEQUENCE</scope>
    <source>
        <strain evidence="19">Pi057C3</strain>
    </source>
</reference>
<dbReference type="GO" id="GO:0003676">
    <property type="term" value="F:nucleic acid binding"/>
    <property type="evidence" value="ECO:0007669"/>
    <property type="project" value="InterPro"/>
</dbReference>
<keyword evidence="12" id="KW-0695">RNA-directed DNA polymerase</keyword>
<comment type="caution">
    <text evidence="19">The sequence shown here is derived from an EMBL/GenBank/DDBJ whole genome shotgun (WGS) entry which is preliminary data.</text>
</comment>
<keyword evidence="3" id="KW-0645">Protease</keyword>
<evidence type="ECO:0000256" key="11">
    <source>
        <dbReference type="ARBA" id="ARBA00022908"/>
    </source>
</evidence>
<protein>
    <recommendedName>
        <fullName evidence="18">Integrase catalytic domain-containing protein</fullName>
    </recommendedName>
</protein>
<evidence type="ECO:0000256" key="14">
    <source>
        <dbReference type="ARBA" id="ARBA00023113"/>
    </source>
</evidence>
<keyword evidence="9" id="KW-0067">ATP-binding</keyword>
<dbReference type="InterPro" id="IPR057670">
    <property type="entry name" value="SH3_retrovirus"/>
</dbReference>
<dbReference type="GO" id="GO:0006310">
    <property type="term" value="P:DNA recombination"/>
    <property type="evidence" value="ECO:0007669"/>
    <property type="project" value="UniProtKB-KW"/>
</dbReference>
<dbReference type="EMBL" id="JAKCXM010000117">
    <property type="protein sequence ID" value="KAJ0401818.1"/>
    <property type="molecule type" value="Genomic_DNA"/>
</dbReference>
<evidence type="ECO:0000256" key="8">
    <source>
        <dbReference type="ARBA" id="ARBA00022801"/>
    </source>
</evidence>
<feature type="domain" description="Integrase catalytic" evidence="18">
    <location>
        <begin position="417"/>
        <end position="582"/>
    </location>
</feature>
<keyword evidence="11" id="KW-0229">DNA integration</keyword>
<dbReference type="Pfam" id="PF13976">
    <property type="entry name" value="gag_pre-integrs"/>
    <property type="match status" value="1"/>
</dbReference>
<keyword evidence="13" id="KW-0808">Transferase</keyword>
<dbReference type="Pfam" id="PF14223">
    <property type="entry name" value="Retrotran_gag_2"/>
    <property type="match status" value="1"/>
</dbReference>
<evidence type="ECO:0000256" key="2">
    <source>
        <dbReference type="ARBA" id="ARBA00022612"/>
    </source>
</evidence>
<keyword evidence="14" id="KW-0917">Virion maturation</keyword>
<evidence type="ECO:0000256" key="13">
    <source>
        <dbReference type="ARBA" id="ARBA00022932"/>
    </source>
</evidence>
<feature type="compositionally biased region" description="Gly residues" evidence="17">
    <location>
        <begin position="162"/>
        <end position="171"/>
    </location>
</feature>
<sequence length="1914" mass="216561">MSPTASNPNEVLRDNNYFLWEFSARMALARKELLDHIAIKPEDAVHATPQWKVADVKALAVLSKLLSPIYQSMIREANSAWEAWTTLREFFVNQSLHNRVQLRKELHEFTMGSGENLMEHIAPFDELTARLSSIEARGDVTLLDAKEMLRREFETLQRRGNARGGNNGGKRNGSAKSDFQGRCCECKQVGHKRADCPRARDGGSGTEFVFSAVEMGEQRSATWLLDSGASFHMTTDRDDFVEYRALPSAIVITVANGQCLPAVGVGSVRMYFEGNVRAKLTNKLHVPQFDRKLLSVPALMSKDFVVQFQKTKAIISFNKRVVTEVPRAGKLYACKLVYRGDDEAHVAHDGGQADSSHARWHARLGHVSDTKLKLVAQACDGTPIAESSTDDGGVCDGCARGKMTTSAFARQSGSKVKTSIPFELVHSDVMGPIKPVSKGGARYVVTFIDDYSRFVHVFLVKKKSQVLECFKNFYSLVEISMVARSNVSEVITGASTPKPFINFSVSKGIVRQTSAPYAPQRNGLAERMNRMIAEVTRAMLQYMQVNRVWWGEAVMTAVYIINRIPNTARPDKCPLEILTGERPVLDHLRIKTSAPFELVHSDVMGPIKPVSKGGARYVVMFIDDYSRFGSRGFVHVDKPKLGKLDPRAHRCLFLGYAEGSKAYRVWDFDEERVVTSRTVLLDERPPYHDDPEPETKRQRLDEYEIALVASDLPTSYADAMASPEATNWKEAIRSEIKSHIRNHTWDMVMRPRDGRVIDSKWVFARKYDEHGYIARYKARLVARGYLQMRGVDYMETYSPVASMNTIRTFLSICCTRQFLTRQYDIETAFLNGDLEEDVYMAPPDGIQAQDGMVCKLRRSLYGLKQAANVCVLEQMNGAPVIYKSKRQSSVALSSAEAKYMTLAFWKIESEAEIRANTVSRKSRQAYEATWTRFLSWLIDMKPERMTQVFKDAVAGKECSSLRKSVRSCLDADVDRVCPPILFNELQADDFIQWLLSIRKGDGGECGYSTYNSHRAALFNLYREYKVVMSQTLQSELSTYFRGLKRTVAERTAGGALRVKVGKDPLSLRHVLEFALSSLFYHYSYLSDTLPPKHLLRQSALFSRVRIVEQLQAKVMQNVEDSVKQFHSTVVSEIVTGVENTIADRGGVSRSMLESIIVASIERTGLPALAATLQRQQTDEIEQDLDAIVKDAISGFSPDAESGLTLVVPPPSTTADAQKKGKPKSVIDNYGVRVSFKNSAKEGRTELGWVCLREEEVEDLRNSQMYKTDPKRLRLLLETRAIVLNNRPFCSGDSRDDKIKNDLFVSEKFQTNVHYKAVTKTVIEMYSATKREVVVLLEQRQPGVPSLTLSPDFWECKVQGDKYLGIRVYMIDNDWNFRSIMLGVRGFDPSCEVRVKGFRGVFRSWTDCMLSDFGINTNELFGGMSDGASDVKGLLVDEYKLSWEWCIPHLTNAATKWACGMTDNAKDSRNPDLTKLIEQMRSTIRQVRDVMQFGDLFEALCLLERSKNQANPRAAEPQAAPNATQLVDYRSHRFLGLKLVIERILDKWKPLLAYYSFGATRPKSAKAPNTFVLAKRHDDLVQLLSLLTPITTLNKMSQADQPLQVKTLLLLYHVRQVTLDLRAPLRHYQSIPKIYIPVEDLTPLAKTTRELLAKALDARFFSRYTDPGARTKHRYVFECQLFLHPKYKDLDNNLVKIVQFCVQSQTNDPFRGVRAANNVKTLVVDRVKALMKRVRDDPVADMLSEVDEAFQAQTQGEMSEELALEYGGTQVTVDHSEVMESQVEEELLRWSNHPSTDCDSILKYWIGQSTNFRLLSRVAKIVFAFPTSSAQVERDFGDCGRMVTKDRANLKSSNVEMASFLRANKEFTQLTQCEKIDKKELVDHIPRHMLKADEEDNNFLPAIFSRISCEETKEE</sequence>
<evidence type="ECO:0000256" key="1">
    <source>
        <dbReference type="ARBA" id="ARBA00002180"/>
    </source>
</evidence>
<dbReference type="GO" id="GO:0003887">
    <property type="term" value="F:DNA-directed DNA polymerase activity"/>
    <property type="evidence" value="ECO:0007669"/>
    <property type="project" value="UniProtKB-KW"/>
</dbReference>
<evidence type="ECO:0000313" key="20">
    <source>
        <dbReference type="Proteomes" id="UP001209570"/>
    </source>
</evidence>
<keyword evidence="4" id="KW-0540">Nuclease</keyword>
<evidence type="ECO:0000256" key="15">
    <source>
        <dbReference type="ARBA" id="ARBA00023172"/>
    </source>
</evidence>
<dbReference type="InterPro" id="IPR008906">
    <property type="entry name" value="HATC_C_dom"/>
</dbReference>
<keyword evidence="2" id="KW-1188">Viral release from host cell</keyword>
<dbReference type="InterPro" id="IPR054722">
    <property type="entry name" value="PolX-like_BBD"/>
</dbReference>
<evidence type="ECO:0000256" key="16">
    <source>
        <dbReference type="ARBA" id="ARBA00023268"/>
    </source>
</evidence>
<gene>
    <name evidence="19" type="ORF">P43SY_006373</name>
</gene>
<dbReference type="InterPro" id="IPR013103">
    <property type="entry name" value="RVT_2"/>
</dbReference>
<dbReference type="GO" id="GO:0003964">
    <property type="term" value="F:RNA-directed DNA polymerase activity"/>
    <property type="evidence" value="ECO:0007669"/>
    <property type="project" value="UniProtKB-KW"/>
</dbReference>
<dbReference type="InterPro" id="IPR012337">
    <property type="entry name" value="RNaseH-like_sf"/>
</dbReference>
<comment type="function">
    <text evidence="1">The aspartyl protease (PR) mediates the proteolytic cleavages of the Gag and Gag-Pol polyproteins after assembly of the VLP.</text>
</comment>
<dbReference type="GO" id="GO:0004519">
    <property type="term" value="F:endonuclease activity"/>
    <property type="evidence" value="ECO:0007669"/>
    <property type="project" value="UniProtKB-KW"/>
</dbReference>
<accession>A0AAD5LI68</accession>
<dbReference type="GO" id="GO:0008233">
    <property type="term" value="F:peptidase activity"/>
    <property type="evidence" value="ECO:0007669"/>
    <property type="project" value="UniProtKB-KW"/>
</dbReference>
<name>A0AAD5LI68_PYTIN</name>
<dbReference type="Pfam" id="PF22936">
    <property type="entry name" value="Pol_BBD"/>
    <property type="match status" value="1"/>
</dbReference>
<keyword evidence="20" id="KW-1185">Reference proteome</keyword>
<dbReference type="GO" id="GO:0046872">
    <property type="term" value="F:metal ion binding"/>
    <property type="evidence" value="ECO:0007669"/>
    <property type="project" value="UniProtKB-KW"/>
</dbReference>
<keyword evidence="13" id="KW-0239">DNA-directed DNA polymerase</keyword>
<evidence type="ECO:0000313" key="19">
    <source>
        <dbReference type="EMBL" id="KAJ0401818.1"/>
    </source>
</evidence>
<dbReference type="SUPFAM" id="SSF53098">
    <property type="entry name" value="Ribonuclease H-like"/>
    <property type="match status" value="2"/>
</dbReference>
<dbReference type="InterPro" id="IPR025724">
    <property type="entry name" value="GAG-pre-integrase_dom"/>
</dbReference>
<dbReference type="Pfam" id="PF07727">
    <property type="entry name" value="RVT_2"/>
    <property type="match status" value="1"/>
</dbReference>
<keyword evidence="6" id="KW-0547">Nucleotide-binding</keyword>
<dbReference type="InterPro" id="IPR036397">
    <property type="entry name" value="RNaseH_sf"/>
</dbReference>
<organism evidence="19 20">
    <name type="scientific">Pythium insidiosum</name>
    <name type="common">Pythiosis disease agent</name>
    <dbReference type="NCBI Taxonomy" id="114742"/>
    <lineage>
        <taxon>Eukaryota</taxon>
        <taxon>Sar</taxon>
        <taxon>Stramenopiles</taxon>
        <taxon>Oomycota</taxon>
        <taxon>Peronosporomycetes</taxon>
        <taxon>Pythiales</taxon>
        <taxon>Pythiaceae</taxon>
        <taxon>Pythium</taxon>
    </lineage>
</organism>
<dbReference type="Pfam" id="PF25597">
    <property type="entry name" value="SH3_retrovirus"/>
    <property type="match status" value="1"/>
</dbReference>
<dbReference type="PANTHER" id="PTHR42648:SF11">
    <property type="entry name" value="TRANSPOSON TY4-P GAG-POL POLYPROTEIN"/>
    <property type="match status" value="1"/>
</dbReference>
<evidence type="ECO:0000259" key="18">
    <source>
        <dbReference type="PROSITE" id="PS50994"/>
    </source>
</evidence>
<evidence type="ECO:0000256" key="17">
    <source>
        <dbReference type="SAM" id="MobiDB-lite"/>
    </source>
</evidence>
<dbReference type="Proteomes" id="UP001209570">
    <property type="component" value="Unassembled WGS sequence"/>
</dbReference>
<evidence type="ECO:0000256" key="7">
    <source>
        <dbReference type="ARBA" id="ARBA00022759"/>
    </source>
</evidence>
<evidence type="ECO:0000256" key="3">
    <source>
        <dbReference type="ARBA" id="ARBA00022670"/>
    </source>
</evidence>
<evidence type="ECO:0000256" key="9">
    <source>
        <dbReference type="ARBA" id="ARBA00022840"/>
    </source>
</evidence>
<dbReference type="PROSITE" id="PS50994">
    <property type="entry name" value="INTEGRASE"/>
    <property type="match status" value="1"/>
</dbReference>
<evidence type="ECO:0000256" key="10">
    <source>
        <dbReference type="ARBA" id="ARBA00022842"/>
    </source>
</evidence>
<feature type="region of interest" description="Disordered" evidence="17">
    <location>
        <begin position="156"/>
        <end position="178"/>
    </location>
</feature>
<dbReference type="GO" id="GO:0005524">
    <property type="term" value="F:ATP binding"/>
    <property type="evidence" value="ECO:0007669"/>
    <property type="project" value="UniProtKB-KW"/>
</dbReference>
<evidence type="ECO:0000256" key="4">
    <source>
        <dbReference type="ARBA" id="ARBA00022722"/>
    </source>
</evidence>
<dbReference type="GO" id="GO:0015074">
    <property type="term" value="P:DNA integration"/>
    <property type="evidence" value="ECO:0007669"/>
    <property type="project" value="UniProtKB-KW"/>
</dbReference>
<proteinExistence type="predicted"/>
<keyword evidence="7" id="KW-0255">Endonuclease</keyword>
<keyword evidence="5" id="KW-0479">Metal-binding</keyword>
<dbReference type="InterPro" id="IPR001584">
    <property type="entry name" value="Integrase_cat-core"/>
</dbReference>
<evidence type="ECO:0000256" key="6">
    <source>
        <dbReference type="ARBA" id="ARBA00022741"/>
    </source>
</evidence>
<keyword evidence="15" id="KW-0233">DNA recombination</keyword>
<dbReference type="Gene3D" id="3.30.420.10">
    <property type="entry name" value="Ribonuclease H-like superfamily/Ribonuclease H"/>
    <property type="match status" value="2"/>
</dbReference>
<dbReference type="Pfam" id="PF05699">
    <property type="entry name" value="Dimer_Tnp_hAT"/>
    <property type="match status" value="1"/>
</dbReference>
<dbReference type="PANTHER" id="PTHR42648">
    <property type="entry name" value="TRANSPOSASE, PUTATIVE-RELATED"/>
    <property type="match status" value="1"/>
</dbReference>
<dbReference type="InterPro" id="IPR039537">
    <property type="entry name" value="Retrotran_Ty1/copia-like"/>
</dbReference>
<keyword evidence="16" id="KW-0511">Multifunctional enzyme</keyword>